<organism evidence="1 2">
    <name type="scientific">Avena sativa</name>
    <name type="common">Oat</name>
    <dbReference type="NCBI Taxonomy" id="4498"/>
    <lineage>
        <taxon>Eukaryota</taxon>
        <taxon>Viridiplantae</taxon>
        <taxon>Streptophyta</taxon>
        <taxon>Embryophyta</taxon>
        <taxon>Tracheophyta</taxon>
        <taxon>Spermatophyta</taxon>
        <taxon>Magnoliopsida</taxon>
        <taxon>Liliopsida</taxon>
        <taxon>Poales</taxon>
        <taxon>Poaceae</taxon>
        <taxon>BOP clade</taxon>
        <taxon>Pooideae</taxon>
        <taxon>Poodae</taxon>
        <taxon>Poeae</taxon>
        <taxon>Poeae Chloroplast Group 1 (Aveneae type)</taxon>
        <taxon>Aveninae</taxon>
        <taxon>Avena</taxon>
    </lineage>
</organism>
<accession>A0ACD5YQB2</accession>
<reference evidence="1" key="1">
    <citation type="submission" date="2021-05" db="EMBL/GenBank/DDBJ databases">
        <authorList>
            <person name="Scholz U."/>
            <person name="Mascher M."/>
            <person name="Fiebig A."/>
        </authorList>
    </citation>
    <scope>NUCLEOTIDE SEQUENCE [LARGE SCALE GENOMIC DNA]</scope>
</reference>
<evidence type="ECO:0000313" key="2">
    <source>
        <dbReference type="Proteomes" id="UP001732700"/>
    </source>
</evidence>
<reference evidence="1" key="2">
    <citation type="submission" date="2025-09" db="UniProtKB">
        <authorList>
            <consortium name="EnsemblPlants"/>
        </authorList>
    </citation>
    <scope>IDENTIFICATION</scope>
</reference>
<keyword evidence="2" id="KW-1185">Reference proteome</keyword>
<proteinExistence type="predicted"/>
<protein>
    <submittedName>
        <fullName evidence="1">Uncharacterized protein</fullName>
    </submittedName>
</protein>
<sequence>MNPRVNYSILNHTNMFHGESSSRNAHASGIDLSDSTQPMGILDLNEESLNLNEQADLLPPNYFTHLLMEESIDETPELLVDIYAPAVDVHTIPTNSETGLFVVGTNTTSLAQDDADDNEASSQPMDPHIGMRYDTLQGAKEHYNAYAARTGFSIKVNRNRKSGRTNEISRQQFVCNNFRKPRNDDGGGDKLDVVGPVPSSESSDEEDRQNAELASVVAEIAKQKGQKKNPKKRKRETMIPTNCKAEMVVKLKDGRWEVIAFKAGHNHRLVHKPSLNKYLRSLQDIPAEEKDFVKNLHSTNLTASMLLNLFPVFLLVVPIVAGRPYEVVSCSVHSC</sequence>
<evidence type="ECO:0000313" key="1">
    <source>
        <dbReference type="EnsemblPlants" id="AVESA.00010b.r2.6AG1015660.1.CDS"/>
    </source>
</evidence>
<dbReference type="Proteomes" id="UP001732700">
    <property type="component" value="Chromosome 6A"/>
</dbReference>
<dbReference type="EnsemblPlants" id="AVESA.00010b.r2.6AG1015660.1">
    <property type="protein sequence ID" value="AVESA.00010b.r2.6AG1015660.1.CDS"/>
    <property type="gene ID" value="AVESA.00010b.r2.6AG1015660"/>
</dbReference>
<name>A0ACD5YQB2_AVESA</name>